<accession>A0A5J6F5D1</accession>
<evidence type="ECO:0000313" key="3">
    <source>
        <dbReference type="Proteomes" id="UP000326178"/>
    </source>
</evidence>
<evidence type="ECO:0000259" key="1">
    <source>
        <dbReference type="PROSITE" id="PS51819"/>
    </source>
</evidence>
<dbReference type="OrthoDB" id="9798430at2"/>
<dbReference type="Proteomes" id="UP000326178">
    <property type="component" value="Chromosome"/>
</dbReference>
<dbReference type="KEGG" id="snk:CP967_05350"/>
<keyword evidence="3" id="KW-1185">Reference proteome</keyword>
<dbReference type="InterPro" id="IPR004360">
    <property type="entry name" value="Glyas_Fos-R_dOase_dom"/>
</dbReference>
<feature type="domain" description="VOC" evidence="1">
    <location>
        <begin position="21"/>
        <end position="145"/>
    </location>
</feature>
<organism evidence="2 3">
    <name type="scientific">Streptomyces nitrosporeus</name>
    <dbReference type="NCBI Taxonomy" id="28894"/>
    <lineage>
        <taxon>Bacteria</taxon>
        <taxon>Bacillati</taxon>
        <taxon>Actinomycetota</taxon>
        <taxon>Actinomycetes</taxon>
        <taxon>Kitasatosporales</taxon>
        <taxon>Streptomycetaceae</taxon>
        <taxon>Streptomyces</taxon>
    </lineage>
</organism>
<dbReference type="PANTHER" id="PTHR36503">
    <property type="entry name" value="BLR2520 PROTEIN"/>
    <property type="match status" value="1"/>
</dbReference>
<evidence type="ECO:0000313" key="2">
    <source>
        <dbReference type="EMBL" id="QEU71461.1"/>
    </source>
</evidence>
<proteinExistence type="predicted"/>
<dbReference type="PROSITE" id="PS51819">
    <property type="entry name" value="VOC"/>
    <property type="match status" value="1"/>
</dbReference>
<protein>
    <submittedName>
        <fullName evidence="2">Glyoxalase</fullName>
    </submittedName>
</protein>
<gene>
    <name evidence="2" type="ORF">CP967_05350</name>
</gene>
<sequence length="151" mass="16020">MTVFCKTAMRSPAYVRGMTPRLDAFSITTADLAASLAFYRRLGIGIPDGAQDAPHVEAVLPGGQRLLWDTEDVVRSFDPGWEGAKGGERLGLAFLCDSPEEVDAVYADLTGAGHEGHLAPWDAVWGQRYAVVLDPDGSAVSLFAPSAPQGS</sequence>
<dbReference type="InterPro" id="IPR029068">
    <property type="entry name" value="Glyas_Bleomycin-R_OHBP_Dase"/>
</dbReference>
<dbReference type="PANTHER" id="PTHR36503:SF3">
    <property type="entry name" value="BLR0126 PROTEIN"/>
    <property type="match status" value="1"/>
</dbReference>
<dbReference type="InterPro" id="IPR037523">
    <property type="entry name" value="VOC_core"/>
</dbReference>
<dbReference type="Gene3D" id="3.10.180.10">
    <property type="entry name" value="2,3-Dihydroxybiphenyl 1,2-Dioxygenase, domain 1"/>
    <property type="match status" value="1"/>
</dbReference>
<dbReference type="Pfam" id="PF00903">
    <property type="entry name" value="Glyoxalase"/>
    <property type="match status" value="1"/>
</dbReference>
<dbReference type="EMBL" id="CP023702">
    <property type="protein sequence ID" value="QEU71461.1"/>
    <property type="molecule type" value="Genomic_DNA"/>
</dbReference>
<dbReference type="SUPFAM" id="SSF54593">
    <property type="entry name" value="Glyoxalase/Bleomycin resistance protein/Dihydroxybiphenyl dioxygenase"/>
    <property type="match status" value="1"/>
</dbReference>
<name>A0A5J6F5D1_9ACTN</name>
<dbReference type="AlphaFoldDB" id="A0A5J6F5D1"/>
<reference evidence="2 3" key="1">
    <citation type="submission" date="2017-09" db="EMBL/GenBank/DDBJ databases">
        <authorList>
            <person name="Lee N."/>
            <person name="Cho B.-K."/>
        </authorList>
    </citation>
    <scope>NUCLEOTIDE SEQUENCE [LARGE SCALE GENOMIC DNA]</scope>
    <source>
        <strain evidence="2 3">ATCC 12769</strain>
    </source>
</reference>